<dbReference type="InterPro" id="IPR011051">
    <property type="entry name" value="RmlC_Cupin_sf"/>
</dbReference>
<dbReference type="OrthoDB" id="6605218at2759"/>
<keyword evidence="3" id="KW-1185">Reference proteome</keyword>
<sequence>MLRSQKFVLPAKTELLGSNVIKKFDAQLPFLPKILSIAKALPLQIHPGKDISAELHAKDPKIFTYENHKPEIAIALGPFEDETIKDTQKGLQRLPRESFGEQAYILDILPRLQEQYSVEDPGNLVALLTMSFLNFSAGDAADAPHAYLSGGIVECMARSNSVLNTRFCPRADRDNIELFAAALSFSPHNAKEVQLKSTISGRGRNGKTVEYKPEMSEFNVLKTALGDGDIETIESISGPSVLFLTSGSEKLIAEAESYELKKGFVFFVGQSVETMYEAEQGLVVYRAYAE</sequence>
<dbReference type="InterPro" id="IPR014710">
    <property type="entry name" value="RmlC-like_jellyroll"/>
</dbReference>
<reference evidence="2" key="1">
    <citation type="submission" date="2021-03" db="EMBL/GenBank/DDBJ databases">
        <authorList>
            <person name="Tagirdzhanova G."/>
        </authorList>
    </citation>
    <scope>NUCLEOTIDE SEQUENCE</scope>
</reference>
<feature type="domain" description="Phosphomannose isomerase type I catalytic" evidence="1">
    <location>
        <begin position="9"/>
        <end position="82"/>
    </location>
</feature>
<dbReference type="PRINTS" id="PR00714">
    <property type="entry name" value="MAN6PISMRASE"/>
</dbReference>
<dbReference type="AlphaFoldDB" id="A0A8H3G1V3"/>
<dbReference type="UniPathway" id="UPA00126">
    <property type="reaction ID" value="UER00423"/>
</dbReference>
<dbReference type="PANTHER" id="PTHR10309:SF4">
    <property type="entry name" value="MANNOSE-6-PHOSPHATE ISOMERASE"/>
    <property type="match status" value="1"/>
</dbReference>
<dbReference type="EMBL" id="CAJPDS010000080">
    <property type="protein sequence ID" value="CAF9935118.1"/>
    <property type="molecule type" value="Genomic_DNA"/>
</dbReference>
<name>A0A8H3G1V3_9LECA</name>
<organism evidence="2 3">
    <name type="scientific">Heterodermia speciosa</name>
    <dbReference type="NCBI Taxonomy" id="116794"/>
    <lineage>
        <taxon>Eukaryota</taxon>
        <taxon>Fungi</taxon>
        <taxon>Dikarya</taxon>
        <taxon>Ascomycota</taxon>
        <taxon>Pezizomycotina</taxon>
        <taxon>Lecanoromycetes</taxon>
        <taxon>OSLEUM clade</taxon>
        <taxon>Lecanoromycetidae</taxon>
        <taxon>Caliciales</taxon>
        <taxon>Physciaceae</taxon>
        <taxon>Heterodermia</taxon>
    </lineage>
</organism>
<dbReference type="PANTHER" id="PTHR10309">
    <property type="entry name" value="MANNOSE-6-PHOSPHATE ISOMERASE"/>
    <property type="match status" value="1"/>
</dbReference>
<evidence type="ECO:0000313" key="3">
    <source>
        <dbReference type="Proteomes" id="UP000664521"/>
    </source>
</evidence>
<dbReference type="GO" id="GO:0008270">
    <property type="term" value="F:zinc ion binding"/>
    <property type="evidence" value="ECO:0007669"/>
    <property type="project" value="InterPro"/>
</dbReference>
<dbReference type="SUPFAM" id="SSF51182">
    <property type="entry name" value="RmlC-like cupins"/>
    <property type="match status" value="1"/>
</dbReference>
<dbReference type="GO" id="GO:0009298">
    <property type="term" value="P:GDP-mannose biosynthetic process"/>
    <property type="evidence" value="ECO:0007669"/>
    <property type="project" value="UniProtKB-UniPathway"/>
</dbReference>
<dbReference type="GO" id="GO:0005829">
    <property type="term" value="C:cytosol"/>
    <property type="evidence" value="ECO:0007669"/>
    <property type="project" value="TreeGrafter"/>
</dbReference>
<gene>
    <name evidence="2" type="ORF">HETSPECPRED_009664</name>
</gene>
<dbReference type="GO" id="GO:0004476">
    <property type="term" value="F:mannose-6-phosphate isomerase activity"/>
    <property type="evidence" value="ECO:0007669"/>
    <property type="project" value="InterPro"/>
</dbReference>
<proteinExistence type="predicted"/>
<dbReference type="Gene3D" id="2.60.120.10">
    <property type="entry name" value="Jelly Rolls"/>
    <property type="match status" value="2"/>
</dbReference>
<dbReference type="Pfam" id="PF20511">
    <property type="entry name" value="PMI_typeI_cat"/>
    <property type="match status" value="1"/>
</dbReference>
<evidence type="ECO:0000259" key="1">
    <source>
        <dbReference type="Pfam" id="PF20511"/>
    </source>
</evidence>
<dbReference type="InterPro" id="IPR016305">
    <property type="entry name" value="Mannose-6-P_Isomerase"/>
</dbReference>
<dbReference type="InterPro" id="IPR046457">
    <property type="entry name" value="PMI_typeI_cat"/>
</dbReference>
<comment type="caution">
    <text evidence="2">The sequence shown here is derived from an EMBL/GenBank/DDBJ whole genome shotgun (WGS) entry which is preliminary data.</text>
</comment>
<evidence type="ECO:0000313" key="2">
    <source>
        <dbReference type="EMBL" id="CAF9935118.1"/>
    </source>
</evidence>
<accession>A0A8H3G1V3</accession>
<dbReference type="Proteomes" id="UP000664521">
    <property type="component" value="Unassembled WGS sequence"/>
</dbReference>
<protein>
    <recommendedName>
        <fullName evidence="1">Phosphomannose isomerase type I catalytic domain-containing protein</fullName>
    </recommendedName>
</protein>